<evidence type="ECO:0000256" key="4">
    <source>
        <dbReference type="ARBA" id="ARBA00025715"/>
    </source>
</evidence>
<evidence type="ECO:0000313" key="7">
    <source>
        <dbReference type="Proteomes" id="UP001642464"/>
    </source>
</evidence>
<dbReference type="EMBL" id="CAXAMM010035683">
    <property type="protein sequence ID" value="CAK9074716.1"/>
    <property type="molecule type" value="Genomic_DNA"/>
</dbReference>
<dbReference type="Pfam" id="PF05347">
    <property type="entry name" value="Complex1_LYR"/>
    <property type="match status" value="1"/>
</dbReference>
<organism evidence="6 7">
    <name type="scientific">Durusdinium trenchii</name>
    <dbReference type="NCBI Taxonomy" id="1381693"/>
    <lineage>
        <taxon>Eukaryota</taxon>
        <taxon>Sar</taxon>
        <taxon>Alveolata</taxon>
        <taxon>Dinophyceae</taxon>
        <taxon>Suessiales</taxon>
        <taxon>Symbiodiniaceae</taxon>
        <taxon>Durusdinium</taxon>
    </lineage>
</organism>
<name>A0ABP0PG63_9DINO</name>
<evidence type="ECO:0000313" key="6">
    <source>
        <dbReference type="EMBL" id="CAK9074716.1"/>
    </source>
</evidence>
<proteinExistence type="inferred from homology"/>
<comment type="similarity">
    <text evidence="4">Belongs to the complex I LYR family. SDHAF1 subfamily.</text>
</comment>
<gene>
    <name evidence="6" type="ORF">SCF082_LOCUS36341</name>
</gene>
<protein>
    <submittedName>
        <fullName evidence="6">Mitochondrial (SDH assembly factor 1A) (SDHAF1A)</fullName>
    </submittedName>
</protein>
<keyword evidence="2" id="KW-0496">Mitochondrion</keyword>
<dbReference type="InterPro" id="IPR045295">
    <property type="entry name" value="Complex1_LYR_SDHAF1_LYRM8"/>
</dbReference>
<keyword evidence="3" id="KW-0143">Chaperone</keyword>
<dbReference type="InterPro" id="IPR052687">
    <property type="entry name" value="SDHAF1"/>
</dbReference>
<comment type="subcellular location">
    <subcellularLocation>
        <location evidence="1">Mitochondrion matrix</location>
    </subcellularLocation>
</comment>
<dbReference type="CDD" id="cd20268">
    <property type="entry name" value="Complex1_LYR_SDHAF1_LYRM8"/>
    <property type="match status" value="1"/>
</dbReference>
<dbReference type="PANTHER" id="PTHR47046">
    <property type="entry name" value="SUCCINATE DEHYDROGENASE ASSEMBLY FACTOR 1, MITOCHONDRIAL"/>
    <property type="match status" value="1"/>
</dbReference>
<evidence type="ECO:0000256" key="3">
    <source>
        <dbReference type="ARBA" id="ARBA00023186"/>
    </source>
</evidence>
<evidence type="ECO:0000256" key="1">
    <source>
        <dbReference type="ARBA" id="ARBA00004305"/>
    </source>
</evidence>
<accession>A0ABP0PG63</accession>
<comment type="caution">
    <text evidence="6">The sequence shown here is derived from an EMBL/GenBank/DDBJ whole genome shotgun (WGS) entry which is preliminary data.</text>
</comment>
<evidence type="ECO:0000256" key="2">
    <source>
        <dbReference type="ARBA" id="ARBA00023128"/>
    </source>
</evidence>
<reference evidence="6 7" key="1">
    <citation type="submission" date="2024-02" db="EMBL/GenBank/DDBJ databases">
        <authorList>
            <person name="Chen Y."/>
            <person name="Shah S."/>
            <person name="Dougan E. K."/>
            <person name="Thang M."/>
            <person name="Chan C."/>
        </authorList>
    </citation>
    <scope>NUCLEOTIDE SEQUENCE [LARGE SCALE GENOMIC DNA]</scope>
</reference>
<dbReference type="InterPro" id="IPR008011">
    <property type="entry name" value="Complex1_LYR_dom"/>
</dbReference>
<keyword evidence="7" id="KW-1185">Reference proteome</keyword>
<feature type="domain" description="Complex 1 LYR protein" evidence="5">
    <location>
        <begin position="59"/>
        <end position="118"/>
    </location>
</feature>
<feature type="non-terminal residue" evidence="6">
    <location>
        <position position="127"/>
    </location>
</feature>
<dbReference type="PANTHER" id="PTHR47046:SF1">
    <property type="entry name" value="SUCCINATE DEHYDROGENASE ASSEMBLY FACTOR 1, MITOCHONDRIAL"/>
    <property type="match status" value="1"/>
</dbReference>
<evidence type="ECO:0000259" key="5">
    <source>
        <dbReference type="Pfam" id="PF05347"/>
    </source>
</evidence>
<sequence>LRTGREGAEGDQACDAERQLAASRAATCSAAGITGSQGDLVLAQALAMATVVRHSGLQKEVISLYRRALRVALEKDGGKSRINYDAVRKEFREDASSVKRSDFRTIEFMLRQGSRKVDVCAEKDVSG</sequence>
<dbReference type="Proteomes" id="UP001642464">
    <property type="component" value="Unassembled WGS sequence"/>
</dbReference>
<feature type="non-terminal residue" evidence="6">
    <location>
        <position position="1"/>
    </location>
</feature>